<gene>
    <name evidence="1" type="ORF">SDC9_137323</name>
</gene>
<organism evidence="1">
    <name type="scientific">bioreactor metagenome</name>
    <dbReference type="NCBI Taxonomy" id="1076179"/>
    <lineage>
        <taxon>unclassified sequences</taxon>
        <taxon>metagenomes</taxon>
        <taxon>ecological metagenomes</taxon>
    </lineage>
</organism>
<comment type="caution">
    <text evidence="1">The sequence shown here is derived from an EMBL/GenBank/DDBJ whole genome shotgun (WGS) entry which is preliminary data.</text>
</comment>
<accession>A0A645DLK0</accession>
<name>A0A645DLK0_9ZZZZ</name>
<evidence type="ECO:0000313" key="1">
    <source>
        <dbReference type="EMBL" id="MPM90206.1"/>
    </source>
</evidence>
<reference evidence="1" key="1">
    <citation type="submission" date="2019-08" db="EMBL/GenBank/DDBJ databases">
        <authorList>
            <person name="Kucharzyk K."/>
            <person name="Murdoch R.W."/>
            <person name="Higgins S."/>
            <person name="Loffler F."/>
        </authorList>
    </citation>
    <scope>NUCLEOTIDE SEQUENCE</scope>
</reference>
<dbReference type="AlphaFoldDB" id="A0A645DLK0"/>
<dbReference type="EMBL" id="VSSQ01037495">
    <property type="protein sequence ID" value="MPM90206.1"/>
    <property type="molecule type" value="Genomic_DNA"/>
</dbReference>
<dbReference type="AntiFam" id="ANF00077">
    <property type="entry name" value="Shadow ORF (opposite AtoC)"/>
</dbReference>
<proteinExistence type="predicted"/>
<protein>
    <submittedName>
        <fullName evidence="1">Uncharacterized protein</fullName>
    </submittedName>
</protein>
<dbReference type="AntiFam" id="ANF00203">
    <property type="entry name" value="Shadow ORF (opposite algB)"/>
</dbReference>
<sequence>MSVRILICKDLLFHIVRQCFNGKARFHAHNIFTAVDEFPYVAGPFIVFQGIHYFIGNIKGHVSVVERRADEHDDIFPAFPQRRNTNRQNIEPIVEVFSKGFLRHQLIEVAIGCGNDADIDGDALRPPDTDHFTFLQHPKELDLCIE</sequence>